<protein>
    <recommendedName>
        <fullName evidence="2">HNH endonuclease</fullName>
    </recommendedName>
</protein>
<proteinExistence type="predicted"/>
<evidence type="ECO:0008006" key="2">
    <source>
        <dbReference type="Google" id="ProtNLM"/>
    </source>
</evidence>
<organism evidence="1">
    <name type="scientific">viral metagenome</name>
    <dbReference type="NCBI Taxonomy" id="1070528"/>
    <lineage>
        <taxon>unclassified sequences</taxon>
        <taxon>metagenomes</taxon>
        <taxon>organismal metagenomes</taxon>
    </lineage>
</organism>
<dbReference type="EMBL" id="MN740272">
    <property type="protein sequence ID" value="QHT97113.1"/>
    <property type="molecule type" value="Genomic_DNA"/>
</dbReference>
<dbReference type="SUPFAM" id="SSF54060">
    <property type="entry name" value="His-Me finger endonucleases"/>
    <property type="match status" value="1"/>
</dbReference>
<dbReference type="InterPro" id="IPR003647">
    <property type="entry name" value="Intron_nuc_1_rpt"/>
</dbReference>
<dbReference type="AlphaFoldDB" id="A0A6C0J0E9"/>
<name>A0A6C0J0E9_9ZZZZ</name>
<dbReference type="SMART" id="SM00497">
    <property type="entry name" value="IENR1"/>
    <property type="match status" value="1"/>
</dbReference>
<evidence type="ECO:0000313" key="1">
    <source>
        <dbReference type="EMBL" id="QHT97113.1"/>
    </source>
</evidence>
<dbReference type="InterPro" id="IPR044925">
    <property type="entry name" value="His-Me_finger_sf"/>
</dbReference>
<accession>A0A6C0J0E9</accession>
<sequence>MCNHPLYGNYTFNWYTFYDYKVNHMGIIVNKYGNILKSDNHGRIQLSVGSQRKNYRVAEVILMSLFPDVKRTKTIVYEDTNILNNNVLNLRWGTPDKSRSTLETNYRGNTIALVNSDGKILQRYVSVADAARILEISSTSIYNSLSKGCVVSGYIFTKI</sequence>
<dbReference type="Gene3D" id="3.90.75.20">
    <property type="match status" value="1"/>
</dbReference>
<reference evidence="1" key="1">
    <citation type="journal article" date="2020" name="Nature">
        <title>Giant virus diversity and host interactions through global metagenomics.</title>
        <authorList>
            <person name="Schulz F."/>
            <person name="Roux S."/>
            <person name="Paez-Espino D."/>
            <person name="Jungbluth S."/>
            <person name="Walsh D.A."/>
            <person name="Denef V.J."/>
            <person name="McMahon K.D."/>
            <person name="Konstantinidis K.T."/>
            <person name="Eloe-Fadrosh E.A."/>
            <person name="Kyrpides N.C."/>
            <person name="Woyke T."/>
        </authorList>
    </citation>
    <scope>NUCLEOTIDE SEQUENCE</scope>
    <source>
        <strain evidence="1">GVMAG-M-3300024510-1</strain>
    </source>
</reference>